<dbReference type="EMBL" id="QEKH01000063">
    <property type="protein sequence ID" value="PVY30969.1"/>
    <property type="molecule type" value="Genomic_DNA"/>
</dbReference>
<evidence type="ECO:0000313" key="2">
    <source>
        <dbReference type="Proteomes" id="UP000245959"/>
    </source>
</evidence>
<comment type="caution">
    <text evidence="1">The sequence shown here is derived from an EMBL/GenBank/DDBJ whole genome shotgun (WGS) entry which is preliminary data.</text>
</comment>
<sequence length="66" mass="7667">MGTKINEMTMTEIVNRAVELGFPMRKAKGEVYFHWNSSRELKAYQFVLEHDPELADEDDDYPDDAA</sequence>
<name>A0A2U1A9X6_9BACT</name>
<protein>
    <submittedName>
        <fullName evidence="1">Uncharacterized protein</fullName>
    </submittedName>
</protein>
<reference evidence="1 2" key="1">
    <citation type="submission" date="2018-04" db="EMBL/GenBank/DDBJ databases">
        <title>Genomic Encyclopedia of Type Strains, Phase IV (KMG-IV): sequencing the most valuable type-strain genomes for metagenomic binning, comparative biology and taxonomic classification.</title>
        <authorList>
            <person name="Goeker M."/>
        </authorList>
    </citation>
    <scope>NUCLEOTIDE SEQUENCE [LARGE SCALE GENOMIC DNA]</scope>
    <source>
        <strain evidence="1 2">DSM 14823</strain>
    </source>
</reference>
<keyword evidence="2" id="KW-1185">Reference proteome</keyword>
<proteinExistence type="predicted"/>
<dbReference type="Proteomes" id="UP000245959">
    <property type="component" value="Unassembled WGS sequence"/>
</dbReference>
<evidence type="ECO:0000313" key="1">
    <source>
        <dbReference type="EMBL" id="PVY30969.1"/>
    </source>
</evidence>
<dbReference type="RefSeq" id="WP_116886083.1">
    <property type="nucleotide sequence ID" value="NZ_CABMMC010000009.1"/>
</dbReference>
<gene>
    <name evidence="1" type="ORF">C8D82_1636</name>
</gene>
<dbReference type="AlphaFoldDB" id="A0A2U1A9X6"/>
<accession>A0A2U1A9X6</accession>
<organism evidence="1 2">
    <name type="scientific">Victivallis vadensis</name>
    <dbReference type="NCBI Taxonomy" id="172901"/>
    <lineage>
        <taxon>Bacteria</taxon>
        <taxon>Pseudomonadati</taxon>
        <taxon>Lentisphaerota</taxon>
        <taxon>Lentisphaeria</taxon>
        <taxon>Victivallales</taxon>
        <taxon>Victivallaceae</taxon>
        <taxon>Victivallis</taxon>
    </lineage>
</organism>
<dbReference type="GeneID" id="78297345"/>